<dbReference type="Gene3D" id="3.10.28.10">
    <property type="entry name" value="Homing endonucleases"/>
    <property type="match status" value="1"/>
</dbReference>
<dbReference type="InterPro" id="IPR030934">
    <property type="entry name" value="Intein_C"/>
</dbReference>
<evidence type="ECO:0000313" key="12">
    <source>
        <dbReference type="EMBL" id="KKP71743.1"/>
    </source>
</evidence>
<dbReference type="PROSITE" id="PS50819">
    <property type="entry name" value="INTEIN_ENDONUCLEASE"/>
    <property type="match status" value="1"/>
</dbReference>
<evidence type="ECO:0000256" key="6">
    <source>
        <dbReference type="ARBA" id="ARBA00022840"/>
    </source>
</evidence>
<keyword evidence="2 12" id="KW-0436">Ligase</keyword>
<dbReference type="PROSITE" id="PS50160">
    <property type="entry name" value="DNA_LIGASE_A3"/>
    <property type="match status" value="1"/>
</dbReference>
<dbReference type="GO" id="GO:0006281">
    <property type="term" value="P:DNA repair"/>
    <property type="evidence" value="ECO:0007669"/>
    <property type="project" value="UniProtKB-KW"/>
</dbReference>
<dbReference type="SMART" id="SM00306">
    <property type="entry name" value="HintN"/>
    <property type="match status" value="1"/>
</dbReference>
<evidence type="ECO:0000256" key="9">
    <source>
        <dbReference type="ARBA" id="ARBA00023204"/>
    </source>
</evidence>
<dbReference type="CDD" id="cd00081">
    <property type="entry name" value="Hint"/>
    <property type="match status" value="1"/>
</dbReference>
<dbReference type="SUPFAM" id="SSF51294">
    <property type="entry name" value="Hedgehog/intein (Hint) domain"/>
    <property type="match status" value="1"/>
</dbReference>
<dbReference type="Gene3D" id="2.170.16.10">
    <property type="entry name" value="Hedgehog/Intein (Hint) domain"/>
    <property type="match status" value="1"/>
</dbReference>
<evidence type="ECO:0000313" key="13">
    <source>
        <dbReference type="Proteomes" id="UP000034457"/>
    </source>
</evidence>
<dbReference type="InterPro" id="IPR006142">
    <property type="entry name" value="INTEIN"/>
</dbReference>
<dbReference type="AlphaFoldDB" id="A0A0G0BQT1"/>
<dbReference type="Gene3D" id="3.30.470.30">
    <property type="entry name" value="DNA ligase/mRNA capping enzyme"/>
    <property type="match status" value="1"/>
</dbReference>
<dbReference type="STRING" id="1618478.UR68_C0028G0060"/>
<dbReference type="Pfam" id="PF04675">
    <property type="entry name" value="DNA_ligase_A_N"/>
    <property type="match status" value="1"/>
</dbReference>
<sequence length="807" mass="93576">MKFSELAIYFDKIQQNSSRLEITRILAELFNKLTPDEIEKVVYLLQGRVRPAYEGIDFGMAEKTIIKSCLSALNIEKNYFEKEFKKIGDLGKTIEKFKNEIHSFEEGDLEINKVYEIFYRIATVSGTGSQEIKTSLLSQLIRQLDPTSSRFLVRLPTGIIRMGFSDMTVLDAYSFMLSGDKSWRPIIEKYYHVRPELGYIGKLIKQGGINSLKNIGPKVFTPIIMMKAERMSSAREILDQIGACLVEPKFDGFRCITGHTPIYVKSKGYISVKDVNINDEVLTHKGTFEKVLFTNKRLIDKKEKLFKLHPYLGDSIKITEGHPILVFKNNKDEWIPVEQIKTGDELIFPKPNLSEFSKNGYIDKYFNLIDESGYQKKIKINKDFYQFLGFWLGDGFTNEFHNTERVGITFNAKTEKNLAARYKKIIMNLFQISKISEYSHDGGLTLYWRDKPMRLWLSQYFRREWKGKNIPEWFSYISKENFLAFLNGWIESDGAISHGGGYKIVTKERDVAAFAQLLGLRHGVIIGLHKIRVKIKSTNFIGTYYELIIPGTTRYARVLNDRIIIKVLRNEKIKKDPRLNLYNLQVKNNESYCSGLVALHNCQIHKKSNQIEIFSRSLEKVTFMYPDIVEGLKKQVKASEIIIEGEAIGYNPKTKDFLPFQETVQRKRKYDIADKSKEIPLKFFAFELLYKNGKNYINEPFFKRREILEESIITTKNISVDTILIANQEEVVKEGRLEAMFDEAVKKNLEGVLAKKKDGVYKPGAREWNWIKYKKSYSSKINDTIDCLVMGYDYGKGKRIQNPNDKI</sequence>
<dbReference type="GO" id="GO:0006273">
    <property type="term" value="P:lagging strand elongation"/>
    <property type="evidence" value="ECO:0007669"/>
    <property type="project" value="TreeGrafter"/>
</dbReference>
<keyword evidence="6" id="KW-0067">ATP-binding</keyword>
<dbReference type="GO" id="GO:0005524">
    <property type="term" value="F:ATP binding"/>
    <property type="evidence" value="ECO:0007669"/>
    <property type="project" value="UniProtKB-KW"/>
</dbReference>
<feature type="domain" description="ATP-dependent DNA ligase family profile" evidence="10">
    <location>
        <begin position="674"/>
        <end position="799"/>
    </location>
</feature>
<keyword evidence="8" id="KW-0233">DNA recombination</keyword>
<name>A0A0G0BQT1_9BACT</name>
<dbReference type="Pfam" id="PF01068">
    <property type="entry name" value="DNA_ligase_A_M"/>
    <property type="match status" value="1"/>
</dbReference>
<dbReference type="PROSITE" id="PS50817">
    <property type="entry name" value="INTEIN_N_TER"/>
    <property type="match status" value="1"/>
</dbReference>
<evidence type="ECO:0000259" key="10">
    <source>
        <dbReference type="PROSITE" id="PS50160"/>
    </source>
</evidence>
<evidence type="ECO:0000259" key="11">
    <source>
        <dbReference type="PROSITE" id="PS50819"/>
    </source>
</evidence>
<dbReference type="GO" id="GO:0003677">
    <property type="term" value="F:DNA binding"/>
    <property type="evidence" value="ECO:0007669"/>
    <property type="project" value="InterPro"/>
</dbReference>
<dbReference type="InterPro" id="IPR050191">
    <property type="entry name" value="ATP-dep_DNA_ligase"/>
</dbReference>
<gene>
    <name evidence="12" type="ORF">UR68_C0028G0060</name>
</gene>
<dbReference type="GO" id="GO:0004519">
    <property type="term" value="F:endonuclease activity"/>
    <property type="evidence" value="ECO:0007669"/>
    <property type="project" value="InterPro"/>
</dbReference>
<dbReference type="PANTHER" id="PTHR45674">
    <property type="entry name" value="DNA LIGASE 1/3 FAMILY MEMBER"/>
    <property type="match status" value="1"/>
</dbReference>
<feature type="domain" description="DOD-type homing endonuclease" evidence="11">
    <location>
        <begin position="387"/>
        <end position="520"/>
    </location>
</feature>
<keyword evidence="7" id="KW-0651">Protein splicing</keyword>
<evidence type="ECO:0000256" key="2">
    <source>
        <dbReference type="ARBA" id="ARBA00022598"/>
    </source>
</evidence>
<evidence type="ECO:0000256" key="3">
    <source>
        <dbReference type="ARBA" id="ARBA00022741"/>
    </source>
</evidence>
<evidence type="ECO:0000256" key="7">
    <source>
        <dbReference type="ARBA" id="ARBA00023000"/>
    </source>
</evidence>
<comment type="caution">
    <text evidence="12">The sequence shown here is derived from an EMBL/GenBank/DDBJ whole genome shotgun (WGS) entry which is preliminary data.</text>
</comment>
<dbReference type="GO" id="GO:0006310">
    <property type="term" value="P:DNA recombination"/>
    <property type="evidence" value="ECO:0007669"/>
    <property type="project" value="UniProtKB-KW"/>
</dbReference>
<dbReference type="InterPro" id="IPR036844">
    <property type="entry name" value="Hint_dom_sf"/>
</dbReference>
<evidence type="ECO:0000256" key="1">
    <source>
        <dbReference type="ARBA" id="ARBA00007572"/>
    </source>
</evidence>
<dbReference type="InterPro" id="IPR036599">
    <property type="entry name" value="DNA_ligase_N_sf"/>
</dbReference>
<organism evidence="12 13">
    <name type="scientific">Candidatus Roizmanbacteria bacterium GW2011_GWA2_35_19</name>
    <dbReference type="NCBI Taxonomy" id="1618478"/>
    <lineage>
        <taxon>Bacteria</taxon>
        <taxon>Candidatus Roizmaniibacteriota</taxon>
    </lineage>
</organism>
<accession>A0A0G0BQT1</accession>
<dbReference type="Proteomes" id="UP000034457">
    <property type="component" value="Unassembled WGS sequence"/>
</dbReference>
<evidence type="ECO:0000256" key="4">
    <source>
        <dbReference type="ARBA" id="ARBA00022763"/>
    </source>
</evidence>
<dbReference type="PROSITE" id="PS50818">
    <property type="entry name" value="INTEIN_C_TER"/>
    <property type="match status" value="1"/>
</dbReference>
<protein>
    <submittedName>
        <fullName evidence="12">Putative DNA ligase</fullName>
    </submittedName>
</protein>
<evidence type="ECO:0000256" key="5">
    <source>
        <dbReference type="ARBA" id="ARBA00022813"/>
    </source>
</evidence>
<dbReference type="GO" id="GO:0003910">
    <property type="term" value="F:DNA ligase (ATP) activity"/>
    <property type="evidence" value="ECO:0007669"/>
    <property type="project" value="InterPro"/>
</dbReference>
<dbReference type="PANTHER" id="PTHR45674:SF4">
    <property type="entry name" value="DNA LIGASE 1"/>
    <property type="match status" value="1"/>
</dbReference>
<dbReference type="InterPro" id="IPR006141">
    <property type="entry name" value="Intein_N"/>
</dbReference>
<dbReference type="InterPro" id="IPR027434">
    <property type="entry name" value="Homing_endonucl"/>
</dbReference>
<dbReference type="EMBL" id="LBQC01000028">
    <property type="protein sequence ID" value="KKP71743.1"/>
    <property type="molecule type" value="Genomic_DNA"/>
</dbReference>
<reference evidence="12 13" key="1">
    <citation type="journal article" date="2015" name="Nature">
        <title>rRNA introns, odd ribosomes, and small enigmatic genomes across a large radiation of phyla.</title>
        <authorList>
            <person name="Brown C.T."/>
            <person name="Hug L.A."/>
            <person name="Thomas B.C."/>
            <person name="Sharon I."/>
            <person name="Castelle C.J."/>
            <person name="Singh A."/>
            <person name="Wilkins M.J."/>
            <person name="Williams K.H."/>
            <person name="Banfield J.F."/>
        </authorList>
    </citation>
    <scope>NUCLEOTIDE SEQUENCE [LARGE SCALE GENOMIC DNA]</scope>
</reference>
<dbReference type="SUPFAM" id="SSF117018">
    <property type="entry name" value="ATP-dependent DNA ligase DNA-binding domain"/>
    <property type="match status" value="1"/>
</dbReference>
<keyword evidence="3" id="KW-0547">Nucleotide-binding</keyword>
<dbReference type="InterPro" id="IPR003587">
    <property type="entry name" value="Hint_dom_N"/>
</dbReference>
<dbReference type="InterPro" id="IPR012308">
    <property type="entry name" value="DNA_ligase_ATP-dep_N"/>
</dbReference>
<keyword evidence="5" id="KW-0068">Autocatalytic cleavage</keyword>
<keyword evidence="4" id="KW-0227">DNA damage</keyword>
<dbReference type="PRINTS" id="PR00379">
    <property type="entry name" value="INTEIN"/>
</dbReference>
<dbReference type="InterPro" id="IPR012310">
    <property type="entry name" value="DNA_ligase_ATP-dep_cent"/>
</dbReference>
<dbReference type="InterPro" id="IPR016059">
    <property type="entry name" value="DNA_ligase_ATP-dep_CS"/>
</dbReference>
<dbReference type="GO" id="GO:0016539">
    <property type="term" value="P:intein-mediated protein splicing"/>
    <property type="evidence" value="ECO:0007669"/>
    <property type="project" value="InterPro"/>
</dbReference>
<dbReference type="InterPro" id="IPR004042">
    <property type="entry name" value="Intein_endonuc_central"/>
</dbReference>
<dbReference type="SUPFAM" id="SSF56091">
    <property type="entry name" value="DNA ligase/mRNA capping enzyme, catalytic domain"/>
    <property type="match status" value="1"/>
</dbReference>
<keyword evidence="9" id="KW-0234">DNA repair</keyword>
<dbReference type="SUPFAM" id="SSF55608">
    <property type="entry name" value="Homing endonucleases"/>
    <property type="match status" value="1"/>
</dbReference>
<proteinExistence type="inferred from homology"/>
<comment type="similarity">
    <text evidence="1">Belongs to the ATP-dependent DNA ligase family.</text>
</comment>
<dbReference type="PROSITE" id="PS00333">
    <property type="entry name" value="DNA_LIGASE_A2"/>
    <property type="match status" value="1"/>
</dbReference>
<dbReference type="Gene3D" id="1.10.3260.10">
    <property type="entry name" value="DNA ligase, ATP-dependent, N-terminal domain"/>
    <property type="match status" value="1"/>
</dbReference>
<evidence type="ECO:0000256" key="8">
    <source>
        <dbReference type="ARBA" id="ARBA00023172"/>
    </source>
</evidence>